<evidence type="ECO:0000313" key="2">
    <source>
        <dbReference type="EMBL" id="KAJ7040493.1"/>
    </source>
</evidence>
<protein>
    <submittedName>
        <fullName evidence="2">Uncharacterized protein</fullName>
    </submittedName>
</protein>
<accession>A0AAD6X672</accession>
<keyword evidence="3" id="KW-1185">Reference proteome</keyword>
<dbReference type="AlphaFoldDB" id="A0AAD6X672"/>
<proteinExistence type="predicted"/>
<gene>
    <name evidence="2" type="ORF">C8F04DRAFT_1177840</name>
</gene>
<evidence type="ECO:0000256" key="1">
    <source>
        <dbReference type="SAM" id="SignalP"/>
    </source>
</evidence>
<organism evidence="2 3">
    <name type="scientific">Mycena alexandri</name>
    <dbReference type="NCBI Taxonomy" id="1745969"/>
    <lineage>
        <taxon>Eukaryota</taxon>
        <taxon>Fungi</taxon>
        <taxon>Dikarya</taxon>
        <taxon>Basidiomycota</taxon>
        <taxon>Agaricomycotina</taxon>
        <taxon>Agaricomycetes</taxon>
        <taxon>Agaricomycetidae</taxon>
        <taxon>Agaricales</taxon>
        <taxon>Marasmiineae</taxon>
        <taxon>Mycenaceae</taxon>
        <taxon>Mycena</taxon>
    </lineage>
</organism>
<feature type="chain" id="PRO_5042048361" evidence="1">
    <location>
        <begin position="24"/>
        <end position="184"/>
    </location>
</feature>
<reference evidence="2" key="1">
    <citation type="submission" date="2023-03" db="EMBL/GenBank/DDBJ databases">
        <title>Massive genome expansion in bonnet fungi (Mycena s.s.) driven by repeated elements and novel gene families across ecological guilds.</title>
        <authorList>
            <consortium name="Lawrence Berkeley National Laboratory"/>
            <person name="Harder C.B."/>
            <person name="Miyauchi S."/>
            <person name="Viragh M."/>
            <person name="Kuo A."/>
            <person name="Thoen E."/>
            <person name="Andreopoulos B."/>
            <person name="Lu D."/>
            <person name="Skrede I."/>
            <person name="Drula E."/>
            <person name="Henrissat B."/>
            <person name="Morin E."/>
            <person name="Kohler A."/>
            <person name="Barry K."/>
            <person name="LaButti K."/>
            <person name="Morin E."/>
            <person name="Salamov A."/>
            <person name="Lipzen A."/>
            <person name="Mereny Z."/>
            <person name="Hegedus B."/>
            <person name="Baldrian P."/>
            <person name="Stursova M."/>
            <person name="Weitz H."/>
            <person name="Taylor A."/>
            <person name="Grigoriev I.V."/>
            <person name="Nagy L.G."/>
            <person name="Martin F."/>
            <person name="Kauserud H."/>
        </authorList>
    </citation>
    <scope>NUCLEOTIDE SEQUENCE</scope>
    <source>
        <strain evidence="2">CBHHK200</strain>
    </source>
</reference>
<sequence length="184" mass="20743">MAVWLWAHGLFALSPLPLRLVSTTSPPTSGSSHQRPTRNSYLSPHCFLQGFNSRPHEGFAEDSQPSWSCRTPRVGWCSQVQSSCTGPITMPPIFLQVRAAGFLLLPFTPEPPSHQEKPKFYDRTWPFMEVFDGLSVSMGQPPGSMSVYRELWWSFNVPRAVMSVYGELWRSFNVPALFMAFLSG</sequence>
<keyword evidence="1" id="KW-0732">Signal</keyword>
<dbReference type="Proteomes" id="UP001218188">
    <property type="component" value="Unassembled WGS sequence"/>
</dbReference>
<feature type="signal peptide" evidence="1">
    <location>
        <begin position="1"/>
        <end position="23"/>
    </location>
</feature>
<name>A0AAD6X672_9AGAR</name>
<dbReference type="EMBL" id="JARJCM010000021">
    <property type="protein sequence ID" value="KAJ7040493.1"/>
    <property type="molecule type" value="Genomic_DNA"/>
</dbReference>
<comment type="caution">
    <text evidence="2">The sequence shown here is derived from an EMBL/GenBank/DDBJ whole genome shotgun (WGS) entry which is preliminary data.</text>
</comment>
<evidence type="ECO:0000313" key="3">
    <source>
        <dbReference type="Proteomes" id="UP001218188"/>
    </source>
</evidence>